<keyword evidence="8" id="KW-0808">Transferase</keyword>
<feature type="transmembrane region" description="Helical" evidence="5">
    <location>
        <begin position="21"/>
        <end position="40"/>
    </location>
</feature>
<dbReference type="PROSITE" id="PS00108">
    <property type="entry name" value="PROTEIN_KINASE_ST"/>
    <property type="match status" value="1"/>
</dbReference>
<keyword evidence="2" id="KW-0547">Nucleotide-binding</keyword>
<dbReference type="PANTHER" id="PTHR47989">
    <property type="entry name" value="OS01G0750732 PROTEIN"/>
    <property type="match status" value="1"/>
</dbReference>
<dbReference type="InterPro" id="IPR000719">
    <property type="entry name" value="Prot_kinase_dom"/>
</dbReference>
<keyword evidence="5" id="KW-0472">Membrane</keyword>
<dbReference type="FunFam" id="3.30.200.20:FF:000376">
    <property type="entry name" value="Serine/threonine-protein kinase PBS1"/>
    <property type="match status" value="1"/>
</dbReference>
<keyword evidence="8" id="KW-0418">Kinase</keyword>
<dbReference type="GO" id="GO:0004672">
    <property type="term" value="F:protein kinase activity"/>
    <property type="evidence" value="ECO:0000318"/>
    <property type="project" value="GO_Central"/>
</dbReference>
<dbReference type="AlphaFoldDB" id="A0A6P9ENZ8"/>
<dbReference type="Pfam" id="PF07714">
    <property type="entry name" value="PK_Tyr_Ser-Thr"/>
    <property type="match status" value="1"/>
</dbReference>
<keyword evidence="5" id="KW-1133">Transmembrane helix</keyword>
<dbReference type="RefSeq" id="XP_035549166.1">
    <property type="nucleotide sequence ID" value="XM_035693273.1"/>
</dbReference>
<dbReference type="GO" id="GO:0005524">
    <property type="term" value="F:ATP binding"/>
    <property type="evidence" value="ECO:0007669"/>
    <property type="project" value="UniProtKB-KW"/>
</dbReference>
<dbReference type="GO" id="GO:0004674">
    <property type="term" value="F:protein serine/threonine kinase activity"/>
    <property type="evidence" value="ECO:0007669"/>
    <property type="project" value="UniProtKB-KW"/>
</dbReference>
<feature type="domain" description="Protein kinase" evidence="6">
    <location>
        <begin position="186"/>
        <end position="464"/>
    </location>
</feature>
<evidence type="ECO:0000259" key="6">
    <source>
        <dbReference type="PROSITE" id="PS50011"/>
    </source>
</evidence>
<dbReference type="CDD" id="cd14066">
    <property type="entry name" value="STKc_IRAK"/>
    <property type="match status" value="1"/>
</dbReference>
<evidence type="ECO:0000256" key="4">
    <source>
        <dbReference type="SAM" id="MobiDB-lite"/>
    </source>
</evidence>
<proteinExistence type="predicted"/>
<dbReference type="Gene3D" id="1.10.510.10">
    <property type="entry name" value="Transferase(Phosphotransferase) domain 1"/>
    <property type="match status" value="1"/>
</dbReference>
<organism evidence="7 8">
    <name type="scientific">Juglans regia</name>
    <name type="common">English walnut</name>
    <dbReference type="NCBI Taxonomy" id="51240"/>
    <lineage>
        <taxon>Eukaryota</taxon>
        <taxon>Viridiplantae</taxon>
        <taxon>Streptophyta</taxon>
        <taxon>Embryophyta</taxon>
        <taxon>Tracheophyta</taxon>
        <taxon>Spermatophyta</taxon>
        <taxon>Magnoliopsida</taxon>
        <taxon>eudicotyledons</taxon>
        <taxon>Gunneridae</taxon>
        <taxon>Pentapetalae</taxon>
        <taxon>rosids</taxon>
        <taxon>fabids</taxon>
        <taxon>Fagales</taxon>
        <taxon>Juglandaceae</taxon>
        <taxon>Juglans</taxon>
    </lineage>
</organism>
<evidence type="ECO:0000256" key="5">
    <source>
        <dbReference type="SAM" id="Phobius"/>
    </source>
</evidence>
<dbReference type="SUPFAM" id="SSF56112">
    <property type="entry name" value="Protein kinase-like (PK-like)"/>
    <property type="match status" value="1"/>
</dbReference>
<sequence>MKGYSTLLDTKLHLIFSQHSSLSLSLSLAFFSLHCFVVLMEVNKTTDQAPARPPDHNTANNGHTQGHHHSNSQTNSHHGTSPSISVLIIIISITSLAVLFAIVLFIIIMLRRLKSTKSQGSCKEHNGINMNTNSTFIAHTTVNVYSSPDVRGGCLYGGHMGRTPPSKFRGVQVYTYKELEVATDGFSEANIIGSGGCGVVYRGVLSDGTVAAIKMLNREGKQGERAFRIEVDLLSHMHCPYLVELLGYCADQHHRLLIFEFMPNGTLQHHLHPSNNQHKQLDWGTRLRIALDCARALEFLHEQSITTPIIHRDFKCTNVLIDQHFRAKVSDFGLAKMCSDKITGQISTRVLGTTGYLAPEYASTGKLTTKSDVYSYGVVLLELLTGRVPVDTRRPPGEHVLVSWALPRLSNREKVVEMVDPSLQGQYSKKDLIQIAAIAAMCVQPEADYRPLMTDVVQSLIPLVKNLYSINSSGSSRFLNQAGSPRC</sequence>
<accession>A0A6P9ENZ8</accession>
<dbReference type="InterPro" id="IPR008271">
    <property type="entry name" value="Ser/Thr_kinase_AS"/>
</dbReference>
<evidence type="ECO:0000313" key="7">
    <source>
        <dbReference type="Proteomes" id="UP000235220"/>
    </source>
</evidence>
<dbReference type="KEGG" id="jre:109006821"/>
<feature type="transmembrane region" description="Helical" evidence="5">
    <location>
        <begin position="84"/>
        <end position="110"/>
    </location>
</feature>
<gene>
    <name evidence="8" type="primary">LOC109006821</name>
</gene>
<dbReference type="Gene3D" id="3.30.200.20">
    <property type="entry name" value="Phosphorylase Kinase, domain 1"/>
    <property type="match status" value="1"/>
</dbReference>
<dbReference type="Proteomes" id="UP000235220">
    <property type="component" value="Chromosome 8"/>
</dbReference>
<keyword evidence="7" id="KW-1185">Reference proteome</keyword>
<feature type="region of interest" description="Disordered" evidence="4">
    <location>
        <begin position="47"/>
        <end position="78"/>
    </location>
</feature>
<dbReference type="GeneID" id="109006821"/>
<evidence type="ECO:0000256" key="3">
    <source>
        <dbReference type="ARBA" id="ARBA00022840"/>
    </source>
</evidence>
<keyword evidence="1" id="KW-0723">Serine/threonine-protein kinase</keyword>
<evidence type="ECO:0000256" key="1">
    <source>
        <dbReference type="ARBA" id="ARBA00022527"/>
    </source>
</evidence>
<dbReference type="InterPro" id="IPR001245">
    <property type="entry name" value="Ser-Thr/Tyr_kinase_cat_dom"/>
</dbReference>
<evidence type="ECO:0000256" key="2">
    <source>
        <dbReference type="ARBA" id="ARBA00022741"/>
    </source>
</evidence>
<dbReference type="OrthoDB" id="4062651at2759"/>
<dbReference type="FunCoup" id="A0A6P9ENZ8">
    <property type="interactions" value="106"/>
</dbReference>
<dbReference type="InParanoid" id="A0A6P9ENZ8"/>
<keyword evidence="3" id="KW-0067">ATP-binding</keyword>
<reference evidence="8" key="1">
    <citation type="submission" date="2025-08" db="UniProtKB">
        <authorList>
            <consortium name="RefSeq"/>
        </authorList>
    </citation>
    <scope>IDENTIFICATION</scope>
    <source>
        <tissue evidence="8">Leaves</tissue>
    </source>
</reference>
<evidence type="ECO:0000313" key="8">
    <source>
        <dbReference type="RefSeq" id="XP_035549166.1"/>
    </source>
</evidence>
<dbReference type="FunFam" id="1.10.510.10:FF:000051">
    <property type="entry name" value="Receptor-like serine/threonine-protein kinase ALE2"/>
    <property type="match status" value="1"/>
</dbReference>
<dbReference type="PANTHER" id="PTHR47989:SF2">
    <property type="entry name" value="SERINE_THREONINE-PROTEIN KINASE PBL7-RELATED"/>
    <property type="match status" value="1"/>
</dbReference>
<dbReference type="InterPro" id="IPR011009">
    <property type="entry name" value="Kinase-like_dom_sf"/>
</dbReference>
<dbReference type="PROSITE" id="PS50011">
    <property type="entry name" value="PROTEIN_KINASE_DOM"/>
    <property type="match status" value="1"/>
</dbReference>
<keyword evidence="5" id="KW-0812">Transmembrane</keyword>
<protein>
    <submittedName>
        <fullName evidence="8">Probable serine/threonine-protein kinase PBL7</fullName>
    </submittedName>
</protein>
<name>A0A6P9ENZ8_JUGRE</name>